<reference evidence="3 4" key="1">
    <citation type="submission" date="2024-06" db="EMBL/GenBank/DDBJ databases">
        <title>Genomic Encyclopedia of Type Strains, Phase IV (KMG-IV): sequencing the most valuable type-strain genomes for metagenomic binning, comparative biology and taxonomic classification.</title>
        <authorList>
            <person name="Goeker M."/>
        </authorList>
    </citation>
    <scope>NUCLEOTIDE SEQUENCE [LARGE SCALE GENOMIC DNA]</scope>
    <source>
        <strain evidence="3 4">DSM 23520</strain>
    </source>
</reference>
<protein>
    <submittedName>
        <fullName evidence="3">Phosphoesterase RecJ-like protein</fullName>
        <ecNumber evidence="3">3.1.13.3</ecNumber>
        <ecNumber evidence="3">3.1.3.7</ecNumber>
    </submittedName>
</protein>
<dbReference type="Pfam" id="PF01368">
    <property type="entry name" value="DHH"/>
    <property type="match status" value="1"/>
</dbReference>
<dbReference type="EMBL" id="JBEPMX010000002">
    <property type="protein sequence ID" value="MET3682637.1"/>
    <property type="molecule type" value="Genomic_DNA"/>
</dbReference>
<feature type="domain" description="DHHA1" evidence="2">
    <location>
        <begin position="225"/>
        <end position="308"/>
    </location>
</feature>
<dbReference type="SUPFAM" id="SSF64182">
    <property type="entry name" value="DHH phosphoesterases"/>
    <property type="match status" value="1"/>
</dbReference>
<feature type="domain" description="DDH" evidence="1">
    <location>
        <begin position="15"/>
        <end position="151"/>
    </location>
</feature>
<dbReference type="InterPro" id="IPR051319">
    <property type="entry name" value="Oligoribo/pAp-PDE_c-di-AMP_PDE"/>
</dbReference>
<dbReference type="GO" id="GO:0008441">
    <property type="term" value="F:3'(2'),5'-bisphosphate nucleotidase activity"/>
    <property type="evidence" value="ECO:0007669"/>
    <property type="project" value="UniProtKB-EC"/>
</dbReference>
<dbReference type="PANTHER" id="PTHR47618:SF1">
    <property type="entry name" value="BIFUNCTIONAL OLIGORIBONUCLEASE AND PAP PHOSPHATASE NRNA"/>
    <property type="match status" value="1"/>
</dbReference>
<dbReference type="Pfam" id="PF02272">
    <property type="entry name" value="DHHA1"/>
    <property type="match status" value="1"/>
</dbReference>
<dbReference type="InterPro" id="IPR001667">
    <property type="entry name" value="DDH_dom"/>
</dbReference>
<accession>A0ABV2KU41</accession>
<comment type="caution">
    <text evidence="3">The sequence shown here is derived from an EMBL/GenBank/DDBJ whole genome shotgun (WGS) entry which is preliminary data.</text>
</comment>
<organism evidence="3 4">
    <name type="scientific">Alkalibacillus flavidus</name>
    <dbReference type="NCBI Taxonomy" id="546021"/>
    <lineage>
        <taxon>Bacteria</taxon>
        <taxon>Bacillati</taxon>
        <taxon>Bacillota</taxon>
        <taxon>Bacilli</taxon>
        <taxon>Bacillales</taxon>
        <taxon>Bacillaceae</taxon>
        <taxon>Alkalibacillus</taxon>
    </lineage>
</organism>
<gene>
    <name evidence="3" type="ORF">ABID56_000718</name>
</gene>
<proteinExistence type="predicted"/>
<name>A0ABV2KU41_9BACI</name>
<evidence type="ECO:0000313" key="4">
    <source>
        <dbReference type="Proteomes" id="UP001549167"/>
    </source>
</evidence>
<dbReference type="Proteomes" id="UP001549167">
    <property type="component" value="Unassembled WGS sequence"/>
</dbReference>
<evidence type="ECO:0000259" key="2">
    <source>
        <dbReference type="Pfam" id="PF02272"/>
    </source>
</evidence>
<dbReference type="RefSeq" id="WP_354219250.1">
    <property type="nucleotide sequence ID" value="NZ_JBEPMX010000002.1"/>
</dbReference>
<evidence type="ECO:0000313" key="3">
    <source>
        <dbReference type="EMBL" id="MET3682637.1"/>
    </source>
</evidence>
<keyword evidence="4" id="KW-1185">Reference proteome</keyword>
<dbReference type="InterPro" id="IPR038763">
    <property type="entry name" value="DHH_sf"/>
</dbReference>
<dbReference type="Gene3D" id="3.10.310.30">
    <property type="match status" value="1"/>
</dbReference>
<dbReference type="EC" id="3.1.3.7" evidence="3"/>
<sequence>MQNDIIQAIKQYDTIILHRHVRPDPDAYGSQVGLAKLIQANYPNKHVYVVGEEDPSLMYLARLDEISDEVYDQALVIVCDTANEERVCDQRYNNGKQLIKIDHHPNREPYGDVMWVDPNASSTCEMVYELYQASSDWVMTDEAARLLYAGIIADTGRFLFGNTTERTFESAKELVTYDFDRQELHDEMYRVSLNMAKFKGELLRTLECRDSGLVVFKLTQDMLEQYEIKPDETHAFVSVAADIEGVLAWVFFVEEDDVIRIRLRSKGPVINGVAEQFNGGGHPMASGAKISSWEESDNVIQALDDVCEQFE</sequence>
<evidence type="ECO:0000259" key="1">
    <source>
        <dbReference type="Pfam" id="PF01368"/>
    </source>
</evidence>
<dbReference type="InterPro" id="IPR003156">
    <property type="entry name" value="DHHA1_dom"/>
</dbReference>
<dbReference type="EC" id="3.1.13.3" evidence="3"/>
<dbReference type="Gene3D" id="3.90.1640.10">
    <property type="entry name" value="inorganic pyrophosphatase (n-terminal core)"/>
    <property type="match status" value="1"/>
</dbReference>
<dbReference type="PANTHER" id="PTHR47618">
    <property type="entry name" value="BIFUNCTIONAL OLIGORIBONUCLEASE AND PAP PHOSPHATASE NRNA"/>
    <property type="match status" value="1"/>
</dbReference>
<keyword evidence="3" id="KW-0378">Hydrolase</keyword>